<dbReference type="Proteomes" id="UP000006591">
    <property type="component" value="Chromosome 4"/>
</dbReference>
<organism evidence="1">
    <name type="scientific">Oryza nivara</name>
    <name type="common">Indian wild rice</name>
    <name type="synonym">Oryza sativa f. spontanea</name>
    <dbReference type="NCBI Taxonomy" id="4536"/>
    <lineage>
        <taxon>Eukaryota</taxon>
        <taxon>Viridiplantae</taxon>
        <taxon>Streptophyta</taxon>
        <taxon>Embryophyta</taxon>
        <taxon>Tracheophyta</taxon>
        <taxon>Spermatophyta</taxon>
        <taxon>Magnoliopsida</taxon>
        <taxon>Liliopsida</taxon>
        <taxon>Poales</taxon>
        <taxon>Poaceae</taxon>
        <taxon>BOP clade</taxon>
        <taxon>Oryzoideae</taxon>
        <taxon>Oryzeae</taxon>
        <taxon>Oryzinae</taxon>
        <taxon>Oryza</taxon>
    </lineage>
</organism>
<keyword evidence="2" id="KW-1185">Reference proteome</keyword>
<accession>A0A0E0GZ15</accession>
<evidence type="ECO:0000313" key="2">
    <source>
        <dbReference type="Proteomes" id="UP000006591"/>
    </source>
</evidence>
<proteinExistence type="predicted"/>
<dbReference type="AlphaFoldDB" id="A0A0E0GZ15"/>
<reference evidence="1" key="1">
    <citation type="submission" date="2015-04" db="UniProtKB">
        <authorList>
            <consortium name="EnsemblPlants"/>
        </authorList>
    </citation>
    <scope>IDENTIFICATION</scope>
    <source>
        <strain evidence="1">SL10</strain>
    </source>
</reference>
<sequence length="86" mass="9392">MATTSPSDLTAAAVTRGRIRFSINPFGLASSSWLIFPPATYRSSEMLLEWSSVNPETTPNSLRTSEECNFRNALCGSSYTRIPNAS</sequence>
<dbReference type="OMA" id="RTSEECN"/>
<reference evidence="1" key="2">
    <citation type="submission" date="2018-04" db="EMBL/GenBank/DDBJ databases">
        <title>OnivRS2 (Oryza nivara Reference Sequence Version 2).</title>
        <authorList>
            <person name="Zhang J."/>
            <person name="Kudrna D."/>
            <person name="Lee S."/>
            <person name="Talag J."/>
            <person name="Rajasekar S."/>
            <person name="Welchert J."/>
            <person name="Hsing Y.-I."/>
            <person name="Wing R.A."/>
        </authorList>
    </citation>
    <scope>NUCLEOTIDE SEQUENCE [LARGE SCALE GENOMIC DNA]</scope>
    <source>
        <strain evidence="1">SL10</strain>
    </source>
</reference>
<protein>
    <submittedName>
        <fullName evidence="1">Uncharacterized protein</fullName>
    </submittedName>
</protein>
<evidence type="ECO:0000313" key="1">
    <source>
        <dbReference type="EnsemblPlants" id="ONIVA04G05800.1"/>
    </source>
</evidence>
<dbReference type="Gramene" id="ONIVA04G05800.1">
    <property type="protein sequence ID" value="ONIVA04G05800.1"/>
    <property type="gene ID" value="ONIVA04G05800"/>
</dbReference>
<dbReference type="EnsemblPlants" id="ONIVA04G05800.1">
    <property type="protein sequence ID" value="ONIVA04G05800.1"/>
    <property type="gene ID" value="ONIVA04G05800"/>
</dbReference>
<dbReference type="HOGENOM" id="CLU_191765_0_0_1"/>
<name>A0A0E0GZ15_ORYNI</name>